<protein>
    <submittedName>
        <fullName evidence="1">Uncharacterized protein</fullName>
    </submittedName>
</protein>
<accession>A0A645IQB6</accession>
<name>A0A645IQB6_9ZZZZ</name>
<evidence type="ECO:0000313" key="1">
    <source>
        <dbReference type="EMBL" id="MPN53558.1"/>
    </source>
</evidence>
<reference evidence="1" key="1">
    <citation type="submission" date="2019-08" db="EMBL/GenBank/DDBJ databases">
        <authorList>
            <person name="Kucharzyk K."/>
            <person name="Murdoch R.W."/>
            <person name="Higgins S."/>
            <person name="Loffler F."/>
        </authorList>
    </citation>
    <scope>NUCLEOTIDE SEQUENCE</scope>
</reference>
<sequence length="103" mass="11837">MRGGRFYHRREPLRGLVVYAVMRRGLQCAQLVKLFFLARFHHAYRVQLDITGKITVKRLDVANDGLRAQNGLAILQKGGVGHQMPLGITRRHECFKQLRTLVV</sequence>
<dbReference type="EMBL" id="VSSQ01120791">
    <property type="protein sequence ID" value="MPN53558.1"/>
    <property type="molecule type" value="Genomic_DNA"/>
</dbReference>
<dbReference type="AlphaFoldDB" id="A0A645IQB6"/>
<comment type="caution">
    <text evidence="1">The sequence shown here is derived from an EMBL/GenBank/DDBJ whole genome shotgun (WGS) entry which is preliminary data.</text>
</comment>
<gene>
    <name evidence="1" type="ORF">SDC9_201222</name>
</gene>
<organism evidence="1">
    <name type="scientific">bioreactor metagenome</name>
    <dbReference type="NCBI Taxonomy" id="1076179"/>
    <lineage>
        <taxon>unclassified sequences</taxon>
        <taxon>metagenomes</taxon>
        <taxon>ecological metagenomes</taxon>
    </lineage>
</organism>
<proteinExistence type="predicted"/>